<evidence type="ECO:0000256" key="2">
    <source>
        <dbReference type="ARBA" id="ARBA00022679"/>
    </source>
</evidence>
<dbReference type="PANTHER" id="PTHR12215">
    <property type="entry name" value="PHOSPHOPANTETHEINE TRANSFERASE"/>
    <property type="match status" value="1"/>
</dbReference>
<dbReference type="RefSeq" id="WP_289167111.1">
    <property type="nucleotide sequence ID" value="NZ_JASZZN010000030.1"/>
</dbReference>
<dbReference type="InterPro" id="IPR037143">
    <property type="entry name" value="4-PPantetheinyl_Trfase_dom_sf"/>
</dbReference>
<dbReference type="GO" id="GO:0016740">
    <property type="term" value="F:transferase activity"/>
    <property type="evidence" value="ECO:0007669"/>
    <property type="project" value="UniProtKB-KW"/>
</dbReference>
<keyword evidence="5" id="KW-1185">Reference proteome</keyword>
<proteinExistence type="inferred from homology"/>
<dbReference type="PANTHER" id="PTHR12215:SF10">
    <property type="entry name" value="L-AMINOADIPATE-SEMIALDEHYDE DEHYDROGENASE-PHOSPHOPANTETHEINYL TRANSFERASE"/>
    <property type="match status" value="1"/>
</dbReference>
<reference evidence="4 5" key="1">
    <citation type="submission" date="2023-06" db="EMBL/GenBank/DDBJ databases">
        <title>Roseiconus lacunae JC819 isolated from Gulf of Mannar region, Tamil Nadu.</title>
        <authorList>
            <person name="Pk S."/>
            <person name="Ch S."/>
            <person name="Ch V.R."/>
        </authorList>
    </citation>
    <scope>NUCLEOTIDE SEQUENCE [LARGE SCALE GENOMIC DNA]</scope>
    <source>
        <strain evidence="4 5">JC819</strain>
    </source>
</reference>
<evidence type="ECO:0000256" key="1">
    <source>
        <dbReference type="ARBA" id="ARBA00010990"/>
    </source>
</evidence>
<sequence>MPSNKMQSLRLDVWHAPADREQQGAFELDCERWLPVEERRGADRYRLIRSRNQHVIGRAMARRLLADGDGTAQMVSPQSIRFTSGQHGKPEVDYPDQVKRPFNIAHTDGLVLCAVADQQVAEMQVQEIGVDVESLDRRTTTEVADRYFSIPEIDFLRSQPRCDQKFYFLKIWTLKEAYIKAIGTGLHTPLADFAFTSIETEQPMIRFLNPTLDDGRNWHFVCNQPRPGFIATAAIATQTRTGEVLREGGDDRNRLTDELGVRVSWNAFEHFRR</sequence>
<gene>
    <name evidence="4" type="ORF">QTN89_26675</name>
</gene>
<dbReference type="InterPro" id="IPR008278">
    <property type="entry name" value="4-PPantetheinyl_Trfase_dom"/>
</dbReference>
<dbReference type="InterPro" id="IPR050559">
    <property type="entry name" value="P-Pant_transferase_sf"/>
</dbReference>
<dbReference type="Gene3D" id="3.90.470.20">
    <property type="entry name" value="4'-phosphopantetheinyl transferase domain"/>
    <property type="match status" value="2"/>
</dbReference>
<name>A0ABT7PRF1_9BACT</name>
<feature type="domain" description="4'-phosphopantetheinyl transferase" evidence="3">
    <location>
        <begin position="128"/>
        <end position="222"/>
    </location>
</feature>
<accession>A0ABT7PRF1</accession>
<dbReference type="SUPFAM" id="SSF56214">
    <property type="entry name" value="4'-phosphopantetheinyl transferase"/>
    <property type="match status" value="2"/>
</dbReference>
<organism evidence="4 5">
    <name type="scientific">Roseiconus lacunae</name>
    <dbReference type="NCBI Taxonomy" id="2605694"/>
    <lineage>
        <taxon>Bacteria</taxon>
        <taxon>Pseudomonadati</taxon>
        <taxon>Planctomycetota</taxon>
        <taxon>Planctomycetia</taxon>
        <taxon>Pirellulales</taxon>
        <taxon>Pirellulaceae</taxon>
        <taxon>Roseiconus</taxon>
    </lineage>
</organism>
<dbReference type="EMBL" id="JASZZN010000030">
    <property type="protein sequence ID" value="MDM4019067.1"/>
    <property type="molecule type" value="Genomic_DNA"/>
</dbReference>
<dbReference type="Pfam" id="PF01648">
    <property type="entry name" value="ACPS"/>
    <property type="match status" value="1"/>
</dbReference>
<comment type="caution">
    <text evidence="4">The sequence shown here is derived from an EMBL/GenBank/DDBJ whole genome shotgun (WGS) entry which is preliminary data.</text>
</comment>
<comment type="similarity">
    <text evidence="1">Belongs to the P-Pant transferase superfamily. Gsp/Sfp/HetI/AcpT family.</text>
</comment>
<protein>
    <submittedName>
        <fullName evidence="4">4'-phosphopantetheinyl transferase superfamily protein</fullName>
    </submittedName>
</protein>
<dbReference type="Proteomes" id="UP001239462">
    <property type="component" value="Unassembled WGS sequence"/>
</dbReference>
<keyword evidence="2 4" id="KW-0808">Transferase</keyword>
<evidence type="ECO:0000313" key="4">
    <source>
        <dbReference type="EMBL" id="MDM4019067.1"/>
    </source>
</evidence>
<evidence type="ECO:0000313" key="5">
    <source>
        <dbReference type="Proteomes" id="UP001239462"/>
    </source>
</evidence>
<evidence type="ECO:0000259" key="3">
    <source>
        <dbReference type="Pfam" id="PF01648"/>
    </source>
</evidence>